<proteinExistence type="predicted"/>
<feature type="compositionally biased region" description="Polar residues" evidence="1">
    <location>
        <begin position="82"/>
        <end position="116"/>
    </location>
</feature>
<dbReference type="OrthoDB" id="3936405at2759"/>
<feature type="compositionally biased region" description="Acidic residues" evidence="1">
    <location>
        <begin position="302"/>
        <end position="321"/>
    </location>
</feature>
<feature type="compositionally biased region" description="Basic residues" evidence="1">
    <location>
        <begin position="655"/>
        <end position="664"/>
    </location>
</feature>
<evidence type="ECO:0000313" key="2">
    <source>
        <dbReference type="EMBL" id="PSK50366.1"/>
    </source>
</evidence>
<feature type="compositionally biased region" description="Basic and acidic residues" evidence="1">
    <location>
        <begin position="291"/>
        <end position="301"/>
    </location>
</feature>
<gene>
    <name evidence="2" type="ORF">B9Z65_310</name>
</gene>
<comment type="caution">
    <text evidence="2">The sequence shown here is derived from an EMBL/GenBank/DDBJ whole genome shotgun (WGS) entry which is preliminary data.</text>
</comment>
<organism evidence="2 3">
    <name type="scientific">Elsinoe australis</name>
    <dbReference type="NCBI Taxonomy" id="40998"/>
    <lineage>
        <taxon>Eukaryota</taxon>
        <taxon>Fungi</taxon>
        <taxon>Dikarya</taxon>
        <taxon>Ascomycota</taxon>
        <taxon>Pezizomycotina</taxon>
        <taxon>Dothideomycetes</taxon>
        <taxon>Dothideomycetidae</taxon>
        <taxon>Myriangiales</taxon>
        <taxon>Elsinoaceae</taxon>
        <taxon>Elsinoe</taxon>
    </lineage>
</organism>
<feature type="compositionally biased region" description="Polar residues" evidence="1">
    <location>
        <begin position="615"/>
        <end position="625"/>
    </location>
</feature>
<feature type="compositionally biased region" description="Polar residues" evidence="1">
    <location>
        <begin position="666"/>
        <end position="681"/>
    </location>
</feature>
<feature type="compositionally biased region" description="Polar residues" evidence="1">
    <location>
        <begin position="142"/>
        <end position="159"/>
    </location>
</feature>
<keyword evidence="3" id="KW-1185">Reference proteome</keyword>
<sequence length="801" mass="89707">MGAGISKSEINKNLHDAAHQLQREHRENQRQRQSVGGEFMTFNGILAKSNGQPSLKATHESAENADGAPTGLLRRSDRKGVQDTQDAITRQLSKNKTLAFTPSAQAPPSTSAQGEASGTAAPRTGKLPKVSKLKAVGRTARTRLQPTISSGQPPKSQTESKPKRGRPRNHPTEEPTIPEKGSGGRKTRRSLEAAKDQRAIPPPGSRKREAKTAKSLKRFTKSGEDGHIDGAGGSRRSRRGKGVASGAEGFDHDEAAEGQNGDVEQNEDADEEQESAEEDEEAVQGDGANDQSHEESDRVEASEGDEESVEDEDEKENEAQSDDAAGASNAPDALRGEEIDPVSWYGWAKNLKEAEKSAKNHLENRKDDPTSEACAIVETIFLIKRLTTDRQIPASSQKSRERLLTKKLSKQVNDYIISVSGEDLSDAKIKEFVEESARVLVPHLITLLYEVLFVTGSTITLTPQQLETVVVIAQSSTSLWSKARKCQKDHTTQTTVDQPIINAMGIVKKAAGRFEFAQDQYIAREEQARERLHAMQAYERRQRREEQEQAVEVPMKQWRQRWQDLHTNRRDAEMANRRLIRDPKKVAHLRDTQVEDHEVQPALWIAKWKAREHQGQNGAATSTSALPLEEEEEVDANGTPIERTQLFGERTTPVPRHRTQHRRTASGAQTAPQPTNGNTPGAYNEEVRIPSHEDMYWKLPEWDRTEDAALLDSLMHYAGPAEKLWKHVIYELCRSEIDGTTGGYINSALYRRNVCEIVARGVWLRDYLWSDWSEQGLPLEEWEWVRRIWEPRERPRTGGEA</sequence>
<feature type="region of interest" description="Disordered" evidence="1">
    <location>
        <begin position="652"/>
        <end position="685"/>
    </location>
</feature>
<feature type="region of interest" description="Disordered" evidence="1">
    <location>
        <begin position="1"/>
        <end position="336"/>
    </location>
</feature>
<evidence type="ECO:0000313" key="3">
    <source>
        <dbReference type="Proteomes" id="UP000243723"/>
    </source>
</evidence>
<feature type="compositionally biased region" description="Basic and acidic residues" evidence="1">
    <location>
        <begin position="9"/>
        <end position="30"/>
    </location>
</feature>
<dbReference type="EMBL" id="NHZQ01000138">
    <property type="protein sequence ID" value="PSK50366.1"/>
    <property type="molecule type" value="Genomic_DNA"/>
</dbReference>
<accession>A0A2P7ZQ72</accession>
<name>A0A2P7ZQ72_9PEZI</name>
<evidence type="ECO:0000256" key="1">
    <source>
        <dbReference type="SAM" id="MobiDB-lite"/>
    </source>
</evidence>
<protein>
    <submittedName>
        <fullName evidence="2">Uncharacterized protein</fullName>
    </submittedName>
</protein>
<dbReference type="AlphaFoldDB" id="A0A2P7ZQ72"/>
<feature type="region of interest" description="Disordered" evidence="1">
    <location>
        <begin position="613"/>
        <end position="636"/>
    </location>
</feature>
<feature type="compositionally biased region" description="Acidic residues" evidence="1">
    <location>
        <begin position="264"/>
        <end position="283"/>
    </location>
</feature>
<dbReference type="Proteomes" id="UP000243723">
    <property type="component" value="Unassembled WGS sequence"/>
</dbReference>
<reference evidence="2 3" key="1">
    <citation type="submission" date="2017-05" db="EMBL/GenBank/DDBJ databases">
        <title>Draft genome sequence of Elsinoe australis.</title>
        <authorList>
            <person name="Cheng Q."/>
        </authorList>
    </citation>
    <scope>NUCLEOTIDE SEQUENCE [LARGE SCALE GENOMIC DNA]</scope>
    <source>
        <strain evidence="2 3">NL1</strain>
    </source>
</reference>
<feature type="compositionally biased region" description="Basic and acidic residues" evidence="1">
    <location>
        <begin position="189"/>
        <end position="198"/>
    </location>
</feature>